<gene>
    <name evidence="1" type="ORF">THIARS_70878</name>
</gene>
<reference evidence="1 2" key="1">
    <citation type="submission" date="2016-06" db="EMBL/GenBank/DDBJ databases">
        <authorList>
            <person name="Kjaerup R.B."/>
            <person name="Dalgaard T.S."/>
            <person name="Juul-Madsen H.R."/>
        </authorList>
    </citation>
    <scope>NUCLEOTIDE SEQUENCE [LARGE SCALE GENOMIC DNA]</scope>
    <source>
        <strain evidence="1 2">DSM 16361</strain>
    </source>
</reference>
<dbReference type="EMBL" id="FLMQ01000056">
    <property type="protein sequence ID" value="SBP89258.1"/>
    <property type="molecule type" value="Genomic_DNA"/>
</dbReference>
<dbReference type="AlphaFoldDB" id="A0A238D7E3"/>
<dbReference type="OrthoDB" id="8846308at2"/>
<organism evidence="1 2">
    <name type="scientific">Thiomonas delicata</name>
    <name type="common">Thiomonas cuprina</name>
    <dbReference type="NCBI Taxonomy" id="364030"/>
    <lineage>
        <taxon>Bacteria</taxon>
        <taxon>Pseudomonadati</taxon>
        <taxon>Pseudomonadota</taxon>
        <taxon>Betaproteobacteria</taxon>
        <taxon>Burkholderiales</taxon>
        <taxon>Thiomonas</taxon>
    </lineage>
</organism>
<name>A0A238D7E3_THIDL</name>
<proteinExistence type="predicted"/>
<dbReference type="InterPro" id="IPR027612">
    <property type="entry name" value="Put_MTase_LIC12133"/>
</dbReference>
<dbReference type="RefSeq" id="WP_094161368.1">
    <property type="nucleotide sequence ID" value="NZ_LT592171.1"/>
</dbReference>
<evidence type="ECO:0008006" key="3">
    <source>
        <dbReference type="Google" id="ProtNLM"/>
    </source>
</evidence>
<evidence type="ECO:0000313" key="1">
    <source>
        <dbReference type="EMBL" id="SBP89258.1"/>
    </source>
</evidence>
<dbReference type="Proteomes" id="UP000214566">
    <property type="component" value="Unassembled WGS sequence"/>
</dbReference>
<evidence type="ECO:0000313" key="2">
    <source>
        <dbReference type="Proteomes" id="UP000214566"/>
    </source>
</evidence>
<keyword evidence="2" id="KW-1185">Reference proteome</keyword>
<accession>A0A238D7E3</accession>
<sequence length="285" mass="32572">MVLFERAHHWLDRLTTLPGLRQACAIRYERRFAGNRRENLFRGVYDSFEAAAATAPAARPLGYDNPDSALMYRDRIQRVYPSDYPVLFWLQWLFAQGCTHVFELGGHIGISYYAYQLVMSYPDALRWVVSDVPAVMERGTAFARNKDGLGKLSFDGDFSHAAEADVLMALGVLQYLPETLAQRLAGLPRLPPHLIVNLTPLHAERGYFTLQSIGTAFCPYRIDVLQRFIDGFKALGYTVRDAWINPEKSCEIPFHPQHSLRHYHGFYLRRDDADGASSSRNRLDR</sequence>
<protein>
    <recommendedName>
        <fullName evidence="3">Methyltransferase, TIGR04325 family</fullName>
    </recommendedName>
</protein>
<dbReference type="NCBIfam" id="TIGR04325">
    <property type="entry name" value="MTase_LIC12133"/>
    <property type="match status" value="1"/>
</dbReference>